<dbReference type="InterPro" id="IPR037056">
    <property type="entry name" value="RNase_H1_N_sf"/>
</dbReference>
<dbReference type="GO" id="GO:0006310">
    <property type="term" value="P:DNA recombination"/>
    <property type="evidence" value="ECO:0007669"/>
    <property type="project" value="UniProtKB-KW"/>
</dbReference>
<dbReference type="InterPro" id="IPR009027">
    <property type="entry name" value="Ribosomal_bL9/RNase_H1_N"/>
</dbReference>
<evidence type="ECO:0000313" key="4">
    <source>
        <dbReference type="Proteomes" id="UP000827549"/>
    </source>
</evidence>
<evidence type="ECO:0000313" key="3">
    <source>
        <dbReference type="EMBL" id="WOO85232.1"/>
    </source>
</evidence>
<dbReference type="GO" id="GO:0016787">
    <property type="term" value="F:hydrolase activity"/>
    <property type="evidence" value="ECO:0007669"/>
    <property type="project" value="UniProtKB-KW"/>
</dbReference>
<gene>
    <name evidence="3" type="primary">pfh1_1</name>
    <name evidence="3" type="ORF">LOC62_06G008732</name>
</gene>
<proteinExistence type="inferred from homology"/>
<dbReference type="PANTHER" id="PTHR47642:SF5">
    <property type="entry name" value="ATP-DEPENDENT DNA HELICASE"/>
    <property type="match status" value="1"/>
</dbReference>
<dbReference type="EC" id="5.6.2.3" evidence="1"/>
<comment type="similarity">
    <text evidence="1">Belongs to the helicase family.</text>
</comment>
<dbReference type="InterPro" id="IPR011320">
    <property type="entry name" value="RNase_H1_N"/>
</dbReference>
<dbReference type="InterPro" id="IPR010285">
    <property type="entry name" value="DNA_helicase_pif1-like_DEAD"/>
</dbReference>
<keyword evidence="1" id="KW-0067">ATP-binding</keyword>
<dbReference type="SMART" id="SM00382">
    <property type="entry name" value="AAA"/>
    <property type="match status" value="1"/>
</dbReference>
<dbReference type="GO" id="GO:0000723">
    <property type="term" value="P:telomere maintenance"/>
    <property type="evidence" value="ECO:0007669"/>
    <property type="project" value="InterPro"/>
</dbReference>
<keyword evidence="4" id="KW-1185">Reference proteome</keyword>
<protein>
    <recommendedName>
        <fullName evidence="1">ATP-dependent DNA helicase</fullName>
        <ecNumber evidence="1">5.6.2.3</ecNumber>
    </recommendedName>
</protein>
<sequence>MGKARPKIYAVRVGRRPGIYHSWKEAMTQVLEFPGAVHKSFYDQDEAIAFLGGLHGIEPVLPPDIKPVVPTWGSAPVKAEPGLYPPLPQFDHSQPKLEGYAKRPVHHPFFNLPKAVAKVQDPVLSAQQQAIVDRVLAGENIFFTGSAGTGKSVVLRAIIRALEKPTGWRRKKFAVTASTGIAALNIGGKTVHSWAGIGLGLKPASTLADNILRTGLCRANWLDTDVLILDEVSMIHADLLEKLDYIGRAVRRGENWKPFGGLQLVFCGDFFQLPPVHKNEDVYYAFDTECWEKMFAPHNVVTLTRVYRQNDDVFIKTLESLRRGTISDQQEDVLLECNRTLQSPEGVEPVWLYPRRYEASNKNTARLNALQGSTMLYDAVDMPGQASNKRPLSPEDATRVLNERSRWPETVSLRVGAQVMLVFDYPGLVNGSTGMVVAFMTREQATANGVALPRSTDVAPGRWPVVTFPPPRDCRFILPERVLIPAIAQSLEHPDGTIEATRLQVPLILAWALTIHKAQGLTLERVRVDLNQTFDYGQAYVAISRVTSLEGLELRGFSKSKVLASPRVLEWEAAGEDAKNEEQVVASLDDAL</sequence>
<dbReference type="GeneID" id="87811896"/>
<reference evidence="3" key="1">
    <citation type="submission" date="2023-10" db="EMBL/GenBank/DDBJ databases">
        <authorList>
            <person name="Noh H."/>
        </authorList>
    </citation>
    <scope>NUCLEOTIDE SEQUENCE</scope>
    <source>
        <strain evidence="3">DUCC4014</strain>
    </source>
</reference>
<accession>A0AAF0YGM7</accession>
<dbReference type="SUPFAM" id="SSF55658">
    <property type="entry name" value="L9 N-domain-like"/>
    <property type="match status" value="1"/>
</dbReference>
<evidence type="ECO:0000259" key="2">
    <source>
        <dbReference type="SMART" id="SM00382"/>
    </source>
</evidence>
<dbReference type="InterPro" id="IPR027417">
    <property type="entry name" value="P-loop_NTPase"/>
</dbReference>
<keyword evidence="1 3" id="KW-0347">Helicase</keyword>
<dbReference type="CDD" id="cd18037">
    <property type="entry name" value="DEXSc_Pif1_like"/>
    <property type="match status" value="1"/>
</dbReference>
<dbReference type="GO" id="GO:0005524">
    <property type="term" value="F:ATP binding"/>
    <property type="evidence" value="ECO:0007669"/>
    <property type="project" value="UniProtKB-KW"/>
</dbReference>
<dbReference type="Proteomes" id="UP000827549">
    <property type="component" value="Chromosome 6"/>
</dbReference>
<keyword evidence="1" id="KW-0547">Nucleotide-binding</keyword>
<keyword evidence="1" id="KW-0378">Hydrolase</keyword>
<organism evidence="3 4">
    <name type="scientific">Vanrija pseudolonga</name>
    <dbReference type="NCBI Taxonomy" id="143232"/>
    <lineage>
        <taxon>Eukaryota</taxon>
        <taxon>Fungi</taxon>
        <taxon>Dikarya</taxon>
        <taxon>Basidiomycota</taxon>
        <taxon>Agaricomycotina</taxon>
        <taxon>Tremellomycetes</taxon>
        <taxon>Trichosporonales</taxon>
        <taxon>Trichosporonaceae</taxon>
        <taxon>Vanrija</taxon>
    </lineage>
</organism>
<comment type="cofactor">
    <cofactor evidence="1">
        <name>Mg(2+)</name>
        <dbReference type="ChEBI" id="CHEBI:18420"/>
    </cofactor>
</comment>
<dbReference type="SUPFAM" id="SSF52540">
    <property type="entry name" value="P-loop containing nucleoside triphosphate hydrolases"/>
    <property type="match status" value="2"/>
</dbReference>
<dbReference type="InterPro" id="IPR051055">
    <property type="entry name" value="PIF1_helicase"/>
</dbReference>
<dbReference type="PANTHER" id="PTHR47642">
    <property type="entry name" value="ATP-DEPENDENT DNA HELICASE"/>
    <property type="match status" value="1"/>
</dbReference>
<keyword evidence="1" id="KW-0227">DNA damage</keyword>
<dbReference type="GO" id="GO:0006281">
    <property type="term" value="P:DNA repair"/>
    <property type="evidence" value="ECO:0007669"/>
    <property type="project" value="UniProtKB-KW"/>
</dbReference>
<evidence type="ECO:0000256" key="1">
    <source>
        <dbReference type="RuleBase" id="RU363044"/>
    </source>
</evidence>
<name>A0AAF0YGM7_9TREE</name>
<dbReference type="InterPro" id="IPR003593">
    <property type="entry name" value="AAA+_ATPase"/>
</dbReference>
<dbReference type="Gene3D" id="3.40.50.300">
    <property type="entry name" value="P-loop containing nucleotide triphosphate hydrolases"/>
    <property type="match status" value="1"/>
</dbReference>
<feature type="domain" description="AAA+ ATPase" evidence="2">
    <location>
        <begin position="137"/>
        <end position="295"/>
    </location>
</feature>
<dbReference type="CDD" id="cd18809">
    <property type="entry name" value="SF1_C_RecD"/>
    <property type="match status" value="1"/>
</dbReference>
<comment type="catalytic activity">
    <reaction evidence="1">
        <text>ATP + H2O = ADP + phosphate + H(+)</text>
        <dbReference type="Rhea" id="RHEA:13065"/>
        <dbReference type="ChEBI" id="CHEBI:15377"/>
        <dbReference type="ChEBI" id="CHEBI:15378"/>
        <dbReference type="ChEBI" id="CHEBI:30616"/>
        <dbReference type="ChEBI" id="CHEBI:43474"/>
        <dbReference type="ChEBI" id="CHEBI:456216"/>
        <dbReference type="EC" id="5.6.2.3"/>
    </reaction>
</comment>
<dbReference type="Gene3D" id="3.40.970.10">
    <property type="entry name" value="Ribonuclease H1, N-terminal domain"/>
    <property type="match status" value="1"/>
</dbReference>
<keyword evidence="1" id="KW-0234">DNA repair</keyword>
<dbReference type="Pfam" id="PF01693">
    <property type="entry name" value="Cauli_VI"/>
    <property type="match status" value="1"/>
</dbReference>
<dbReference type="RefSeq" id="XP_062631258.1">
    <property type="nucleotide sequence ID" value="XM_062775274.1"/>
</dbReference>
<dbReference type="GO" id="GO:0043139">
    <property type="term" value="F:5'-3' DNA helicase activity"/>
    <property type="evidence" value="ECO:0007669"/>
    <property type="project" value="UniProtKB-EC"/>
</dbReference>
<dbReference type="AlphaFoldDB" id="A0AAF0YGM7"/>
<dbReference type="Pfam" id="PF05970">
    <property type="entry name" value="PIF1"/>
    <property type="match status" value="1"/>
</dbReference>
<dbReference type="EMBL" id="CP086719">
    <property type="protein sequence ID" value="WOO85232.1"/>
    <property type="molecule type" value="Genomic_DNA"/>
</dbReference>
<keyword evidence="1" id="KW-0233">DNA recombination</keyword>